<sequence>MIKCCDIIKVVEDFYQALYLYAFKQLRDEHLAKDAVQEVMYRISRAHQTNTEINNLRAWLYQTLRHVIADHYRQQGKSIVEFSVDLNDSEIEKSQEASTSILIDGMRSIIQLLPSRYADPLLWSDIEGIPQKKIAEKLDISLSAAKMRVQRAREKLYNLFIECCDIVYDKNGAFATCSIKEHCQPFRDIENCLK</sequence>
<dbReference type="InterPro" id="IPR013324">
    <property type="entry name" value="RNA_pol_sigma_r3/r4-like"/>
</dbReference>
<keyword evidence="2" id="KW-0805">Transcription regulation</keyword>
<accession>A0A3E1YH96</accession>
<dbReference type="PANTHER" id="PTHR43133:SF62">
    <property type="entry name" value="RNA POLYMERASE SIGMA FACTOR SIGZ"/>
    <property type="match status" value="1"/>
</dbReference>
<evidence type="ECO:0000259" key="5">
    <source>
        <dbReference type="Pfam" id="PF04542"/>
    </source>
</evidence>
<dbReference type="Pfam" id="PF08281">
    <property type="entry name" value="Sigma70_r4_2"/>
    <property type="match status" value="1"/>
</dbReference>
<gene>
    <name evidence="7" type="ORF">DVR12_02780</name>
</gene>
<keyword evidence="3" id="KW-0731">Sigma factor</keyword>
<feature type="domain" description="RNA polymerase sigma-70 region 2" evidence="5">
    <location>
        <begin position="11"/>
        <end position="77"/>
    </location>
</feature>
<dbReference type="InterPro" id="IPR014284">
    <property type="entry name" value="RNA_pol_sigma-70_dom"/>
</dbReference>
<dbReference type="Gene3D" id="1.10.10.10">
    <property type="entry name" value="Winged helix-like DNA-binding domain superfamily/Winged helix DNA-binding domain"/>
    <property type="match status" value="1"/>
</dbReference>
<keyword evidence="8" id="KW-1185">Reference proteome</keyword>
<proteinExistence type="inferred from homology"/>
<comment type="similarity">
    <text evidence="1">Belongs to the sigma-70 factor family. ECF subfamily.</text>
</comment>
<dbReference type="GO" id="GO:0006352">
    <property type="term" value="P:DNA-templated transcription initiation"/>
    <property type="evidence" value="ECO:0007669"/>
    <property type="project" value="InterPro"/>
</dbReference>
<reference evidence="7 8" key="1">
    <citation type="submission" date="2018-07" db="EMBL/GenBank/DDBJ databases">
        <title>Chitinophaga K2CV101002-2 sp. nov., isolated from a monsoon evergreen broad-leaved forest soil.</title>
        <authorList>
            <person name="Lv Y."/>
        </authorList>
    </citation>
    <scope>NUCLEOTIDE SEQUENCE [LARGE SCALE GENOMIC DNA]</scope>
    <source>
        <strain evidence="7 8">GDMCC 1.1288</strain>
    </source>
</reference>
<dbReference type="EMBL" id="QPMM01000001">
    <property type="protein sequence ID" value="RFS26728.1"/>
    <property type="molecule type" value="Genomic_DNA"/>
</dbReference>
<dbReference type="PANTHER" id="PTHR43133">
    <property type="entry name" value="RNA POLYMERASE ECF-TYPE SIGMA FACTO"/>
    <property type="match status" value="1"/>
</dbReference>
<dbReference type="OrthoDB" id="9795666at2"/>
<evidence type="ECO:0000259" key="6">
    <source>
        <dbReference type="Pfam" id="PF08281"/>
    </source>
</evidence>
<organism evidence="7 8">
    <name type="scientific">Chitinophaga silvatica</name>
    <dbReference type="NCBI Taxonomy" id="2282649"/>
    <lineage>
        <taxon>Bacteria</taxon>
        <taxon>Pseudomonadati</taxon>
        <taxon>Bacteroidota</taxon>
        <taxon>Chitinophagia</taxon>
        <taxon>Chitinophagales</taxon>
        <taxon>Chitinophagaceae</taxon>
        <taxon>Chitinophaga</taxon>
    </lineage>
</organism>
<protein>
    <recommendedName>
        <fullName evidence="9">RNA polymerase sigma factor SigZ</fullName>
    </recommendedName>
</protein>
<dbReference type="AlphaFoldDB" id="A0A3E1YH96"/>
<evidence type="ECO:0000256" key="2">
    <source>
        <dbReference type="ARBA" id="ARBA00023015"/>
    </source>
</evidence>
<evidence type="ECO:0000256" key="3">
    <source>
        <dbReference type="ARBA" id="ARBA00023082"/>
    </source>
</evidence>
<dbReference type="GO" id="GO:0003677">
    <property type="term" value="F:DNA binding"/>
    <property type="evidence" value="ECO:0007669"/>
    <property type="project" value="InterPro"/>
</dbReference>
<evidence type="ECO:0000256" key="4">
    <source>
        <dbReference type="ARBA" id="ARBA00023163"/>
    </source>
</evidence>
<evidence type="ECO:0000256" key="1">
    <source>
        <dbReference type="ARBA" id="ARBA00010641"/>
    </source>
</evidence>
<dbReference type="InterPro" id="IPR007627">
    <property type="entry name" value="RNA_pol_sigma70_r2"/>
</dbReference>
<name>A0A3E1YH96_9BACT</name>
<dbReference type="InterPro" id="IPR013325">
    <property type="entry name" value="RNA_pol_sigma_r2"/>
</dbReference>
<dbReference type="GO" id="GO:0016987">
    <property type="term" value="F:sigma factor activity"/>
    <property type="evidence" value="ECO:0007669"/>
    <property type="project" value="UniProtKB-KW"/>
</dbReference>
<dbReference type="RefSeq" id="WP_116973919.1">
    <property type="nucleotide sequence ID" value="NZ_QPMM01000001.1"/>
</dbReference>
<dbReference type="Proteomes" id="UP000260644">
    <property type="component" value="Unassembled WGS sequence"/>
</dbReference>
<evidence type="ECO:0008006" key="9">
    <source>
        <dbReference type="Google" id="ProtNLM"/>
    </source>
</evidence>
<feature type="domain" description="RNA polymerase sigma factor 70 region 4 type 2" evidence="6">
    <location>
        <begin position="107"/>
        <end position="156"/>
    </location>
</feature>
<evidence type="ECO:0000313" key="8">
    <source>
        <dbReference type="Proteomes" id="UP000260644"/>
    </source>
</evidence>
<dbReference type="Gene3D" id="1.10.1740.10">
    <property type="match status" value="1"/>
</dbReference>
<dbReference type="InterPro" id="IPR013249">
    <property type="entry name" value="RNA_pol_sigma70_r4_t2"/>
</dbReference>
<evidence type="ECO:0000313" key="7">
    <source>
        <dbReference type="EMBL" id="RFS26728.1"/>
    </source>
</evidence>
<dbReference type="SUPFAM" id="SSF88946">
    <property type="entry name" value="Sigma2 domain of RNA polymerase sigma factors"/>
    <property type="match status" value="1"/>
</dbReference>
<dbReference type="InterPro" id="IPR039425">
    <property type="entry name" value="RNA_pol_sigma-70-like"/>
</dbReference>
<dbReference type="CDD" id="cd06171">
    <property type="entry name" value="Sigma70_r4"/>
    <property type="match status" value="1"/>
</dbReference>
<dbReference type="InterPro" id="IPR036388">
    <property type="entry name" value="WH-like_DNA-bd_sf"/>
</dbReference>
<keyword evidence="4" id="KW-0804">Transcription</keyword>
<dbReference type="NCBIfam" id="TIGR02937">
    <property type="entry name" value="sigma70-ECF"/>
    <property type="match status" value="1"/>
</dbReference>
<dbReference type="Pfam" id="PF04542">
    <property type="entry name" value="Sigma70_r2"/>
    <property type="match status" value="1"/>
</dbReference>
<dbReference type="SUPFAM" id="SSF88659">
    <property type="entry name" value="Sigma3 and sigma4 domains of RNA polymerase sigma factors"/>
    <property type="match status" value="1"/>
</dbReference>
<comment type="caution">
    <text evidence="7">The sequence shown here is derived from an EMBL/GenBank/DDBJ whole genome shotgun (WGS) entry which is preliminary data.</text>
</comment>